<gene>
    <name evidence="1" type="ORF">BECKLPF1236B_GA0070989_12062</name>
</gene>
<name>A0A450WTI7_9GAMM</name>
<dbReference type="AlphaFoldDB" id="A0A450WTI7"/>
<evidence type="ECO:0000313" key="1">
    <source>
        <dbReference type="EMBL" id="VFK20298.1"/>
    </source>
</evidence>
<sequence length="50" mass="5893">MARIAMNVALFLPGWKENLRYQKLHHKFSPHLSGGIFLKRNYPEANWPLT</sequence>
<accession>A0A450WTI7</accession>
<reference evidence="1" key="1">
    <citation type="submission" date="2019-02" db="EMBL/GenBank/DDBJ databases">
        <authorList>
            <person name="Gruber-Vodicka R. H."/>
            <person name="Seah K. B. B."/>
        </authorList>
    </citation>
    <scope>NUCLEOTIDE SEQUENCE</scope>
    <source>
        <strain evidence="1">BECK_S313</strain>
    </source>
</reference>
<dbReference type="EMBL" id="CAADFK010000206">
    <property type="protein sequence ID" value="VFK20298.1"/>
    <property type="molecule type" value="Genomic_DNA"/>
</dbReference>
<protein>
    <submittedName>
        <fullName evidence="1">Uncharacterized protein</fullName>
    </submittedName>
</protein>
<proteinExistence type="predicted"/>
<organism evidence="1">
    <name type="scientific">Candidatus Kentrum sp. LPFa</name>
    <dbReference type="NCBI Taxonomy" id="2126335"/>
    <lineage>
        <taxon>Bacteria</taxon>
        <taxon>Pseudomonadati</taxon>
        <taxon>Pseudomonadota</taxon>
        <taxon>Gammaproteobacteria</taxon>
        <taxon>Candidatus Kentrum</taxon>
    </lineage>
</organism>